<evidence type="ECO:0000256" key="2">
    <source>
        <dbReference type="ARBA" id="ARBA00023015"/>
    </source>
</evidence>
<keyword evidence="2" id="KW-0805">Transcription regulation</keyword>
<gene>
    <name evidence="7" type="ORF">BC793_12242</name>
</gene>
<dbReference type="GO" id="GO:0003677">
    <property type="term" value="F:DNA binding"/>
    <property type="evidence" value="ECO:0007669"/>
    <property type="project" value="UniProtKB-KW"/>
</dbReference>
<keyword evidence="5" id="KW-0804">Transcription</keyword>
<dbReference type="SUPFAM" id="SSF88659">
    <property type="entry name" value="Sigma3 and sigma4 domains of RNA polymerase sigma factors"/>
    <property type="match status" value="1"/>
</dbReference>
<dbReference type="PANTHER" id="PTHR43133">
    <property type="entry name" value="RNA POLYMERASE ECF-TYPE SIGMA FACTO"/>
    <property type="match status" value="1"/>
</dbReference>
<dbReference type="InterPro" id="IPR036388">
    <property type="entry name" value="WH-like_DNA-bd_sf"/>
</dbReference>
<dbReference type="InterPro" id="IPR013324">
    <property type="entry name" value="RNA_pol_sigma_r3/r4-like"/>
</dbReference>
<dbReference type="Pfam" id="PF08281">
    <property type="entry name" value="Sigma70_r4_2"/>
    <property type="match status" value="1"/>
</dbReference>
<dbReference type="GO" id="GO:0016987">
    <property type="term" value="F:sigma factor activity"/>
    <property type="evidence" value="ECO:0007669"/>
    <property type="project" value="UniProtKB-KW"/>
</dbReference>
<dbReference type="Gene3D" id="1.10.10.10">
    <property type="entry name" value="Winged helix-like DNA-binding domain superfamily/Winged helix DNA-binding domain"/>
    <property type="match status" value="1"/>
</dbReference>
<dbReference type="InterPro" id="IPR014284">
    <property type="entry name" value="RNA_pol_sigma-70_dom"/>
</dbReference>
<dbReference type="RefSeq" id="WP_109600624.1">
    <property type="nucleotide sequence ID" value="NZ_BONA01000075.1"/>
</dbReference>
<dbReference type="NCBIfam" id="TIGR02937">
    <property type="entry name" value="sigma70-ECF"/>
    <property type="match status" value="1"/>
</dbReference>
<dbReference type="OrthoDB" id="3608473at2"/>
<evidence type="ECO:0000256" key="5">
    <source>
        <dbReference type="ARBA" id="ARBA00023163"/>
    </source>
</evidence>
<reference evidence="7 8" key="1">
    <citation type="submission" date="2018-05" db="EMBL/GenBank/DDBJ databases">
        <title>Genomic Encyclopedia of Archaeal and Bacterial Type Strains, Phase II (KMG-II): from individual species to whole genera.</title>
        <authorList>
            <person name="Goeker M."/>
        </authorList>
    </citation>
    <scope>NUCLEOTIDE SEQUENCE [LARGE SCALE GENOMIC DNA]</scope>
    <source>
        <strain evidence="7 8">DSM 45184</strain>
    </source>
</reference>
<dbReference type="SUPFAM" id="SSF88946">
    <property type="entry name" value="Sigma2 domain of RNA polymerase sigma factors"/>
    <property type="match status" value="1"/>
</dbReference>
<dbReference type="Gene3D" id="1.10.1740.10">
    <property type="match status" value="1"/>
</dbReference>
<name>A0A316F304_9ACTN</name>
<evidence type="ECO:0000256" key="1">
    <source>
        <dbReference type="ARBA" id="ARBA00010641"/>
    </source>
</evidence>
<dbReference type="InterPro" id="IPR013325">
    <property type="entry name" value="RNA_pol_sigma_r2"/>
</dbReference>
<sequence length="201" mass="22457">MEDPSAETGDHQADSAGSPMHRFQDLVGMTFDDAVEVIYRRARWLSKGDVPAAQELAQDSWQHIYELLSEGRLTEPIQSPTAWLRRLVQNVMLERIRRETAWKRGGQYTTESLDQRVEGGAEPQAEDEGPESLAVREDMSARLLAAVENLPEHLRSVTELILKGHTHKEIAELIGIPVNTSKTRLRAAVELLRGVGSLVAK</sequence>
<proteinExistence type="inferred from homology"/>
<evidence type="ECO:0000313" key="8">
    <source>
        <dbReference type="Proteomes" id="UP000245697"/>
    </source>
</evidence>
<organism evidence="7 8">
    <name type="scientific">Actinoplanes xinjiangensis</name>
    <dbReference type="NCBI Taxonomy" id="512350"/>
    <lineage>
        <taxon>Bacteria</taxon>
        <taxon>Bacillati</taxon>
        <taxon>Actinomycetota</taxon>
        <taxon>Actinomycetes</taxon>
        <taxon>Micromonosporales</taxon>
        <taxon>Micromonosporaceae</taxon>
        <taxon>Actinoplanes</taxon>
    </lineage>
</organism>
<keyword evidence="3" id="KW-0731">Sigma factor</keyword>
<feature type="domain" description="RNA polymerase sigma factor 70 region 4 type 2" evidence="6">
    <location>
        <begin position="142"/>
        <end position="190"/>
    </location>
</feature>
<evidence type="ECO:0000313" key="7">
    <source>
        <dbReference type="EMBL" id="PWK39470.1"/>
    </source>
</evidence>
<protein>
    <submittedName>
        <fullName evidence="7">RNA polymerase sigma factor (Sigma-70 family)</fullName>
    </submittedName>
</protein>
<keyword evidence="4" id="KW-0238">DNA-binding</keyword>
<comment type="caution">
    <text evidence="7">The sequence shown here is derived from an EMBL/GenBank/DDBJ whole genome shotgun (WGS) entry which is preliminary data.</text>
</comment>
<evidence type="ECO:0000256" key="3">
    <source>
        <dbReference type="ARBA" id="ARBA00023082"/>
    </source>
</evidence>
<dbReference type="InterPro" id="IPR013249">
    <property type="entry name" value="RNA_pol_sigma70_r4_t2"/>
</dbReference>
<dbReference type="Proteomes" id="UP000245697">
    <property type="component" value="Unassembled WGS sequence"/>
</dbReference>
<dbReference type="GO" id="GO:0006352">
    <property type="term" value="P:DNA-templated transcription initiation"/>
    <property type="evidence" value="ECO:0007669"/>
    <property type="project" value="InterPro"/>
</dbReference>
<evidence type="ECO:0000259" key="6">
    <source>
        <dbReference type="Pfam" id="PF08281"/>
    </source>
</evidence>
<dbReference type="EMBL" id="QGGR01000022">
    <property type="protein sequence ID" value="PWK39470.1"/>
    <property type="molecule type" value="Genomic_DNA"/>
</dbReference>
<accession>A0A316F304</accession>
<comment type="similarity">
    <text evidence="1">Belongs to the sigma-70 factor family. ECF subfamily.</text>
</comment>
<dbReference type="PANTHER" id="PTHR43133:SF8">
    <property type="entry name" value="RNA POLYMERASE SIGMA FACTOR HI_1459-RELATED"/>
    <property type="match status" value="1"/>
</dbReference>
<evidence type="ECO:0000256" key="4">
    <source>
        <dbReference type="ARBA" id="ARBA00023125"/>
    </source>
</evidence>
<keyword evidence="8" id="KW-1185">Reference proteome</keyword>
<dbReference type="InterPro" id="IPR039425">
    <property type="entry name" value="RNA_pol_sigma-70-like"/>
</dbReference>
<dbReference type="AlphaFoldDB" id="A0A316F304"/>